<evidence type="ECO:0000256" key="4">
    <source>
        <dbReference type="SAM" id="MobiDB-lite"/>
    </source>
</evidence>
<evidence type="ECO:0000259" key="6">
    <source>
        <dbReference type="PROSITE" id="PS50279"/>
    </source>
</evidence>
<dbReference type="InterPro" id="IPR036880">
    <property type="entry name" value="Kunitz_BPTI_sf"/>
</dbReference>
<keyword evidence="3" id="KW-1015">Disulfide bond</keyword>
<feature type="region of interest" description="Disordered" evidence="4">
    <location>
        <begin position="219"/>
        <end position="331"/>
    </location>
</feature>
<evidence type="ECO:0000256" key="2">
    <source>
        <dbReference type="ARBA" id="ARBA00022900"/>
    </source>
</evidence>
<feature type="chain" id="PRO_5007286289" evidence="5">
    <location>
        <begin position="24"/>
        <end position="331"/>
    </location>
</feature>
<feature type="domain" description="BPTI/Kunitz inhibitor" evidence="6">
    <location>
        <begin position="37"/>
        <end position="87"/>
    </location>
</feature>
<evidence type="ECO:0000256" key="3">
    <source>
        <dbReference type="ARBA" id="ARBA00023157"/>
    </source>
</evidence>
<dbReference type="Pfam" id="PF00014">
    <property type="entry name" value="Kunitz_BPTI"/>
    <property type="match status" value="2"/>
</dbReference>
<feature type="compositionally biased region" description="Pro residues" evidence="4">
    <location>
        <begin position="289"/>
        <end position="300"/>
    </location>
</feature>
<reference evidence="7" key="1">
    <citation type="journal article" date="2016" name="Ticks Tick Borne Dis.">
        <title>De novo assembly and annotation of the salivary gland transcriptome of Rhipicephalus appendiculatus male and female ticks during blood feeding.</title>
        <authorList>
            <person name="de Castro M.H."/>
            <person name="de Klerk D."/>
            <person name="Pienaar R."/>
            <person name="Latif A.A."/>
            <person name="Rees D.J."/>
            <person name="Mans B.J."/>
        </authorList>
    </citation>
    <scope>NUCLEOTIDE SEQUENCE</scope>
    <source>
        <tissue evidence="7">Salivary glands</tissue>
    </source>
</reference>
<sequence length="331" mass="35915">MKTSCSFLILLISAALMYDATLAGLFSMRKRKAPSNCLKPPYLGKCNRTINAWYFDPTKGWCKMFTYGPCGGGANNFRYELECLRHCRQKQHPKILCSLPPKAKQCWGSSRQWYFDTTTNTCKMFQRSLCAENANGFSSCQKCLYRCSSKKAGDACLRSSVQGQTSVWLPPQQSQAAGISNQIPAILPLPGQPEAPRGGQGNTYSPQIITGNGIATFPTHQGRPQATGGWQGPPYPPHSGVITTKPAWPPQQGPSSTYGGSHLPPIPPDRWISGPPTWPPNHGRSQTPTGPPSQPYPPSSPVSNITPVTPPASNGKSEVYNTSMYAALTPV</sequence>
<feature type="signal peptide" evidence="5">
    <location>
        <begin position="1"/>
        <end position="23"/>
    </location>
</feature>
<keyword evidence="5" id="KW-0732">Signal</keyword>
<dbReference type="SMART" id="SM00131">
    <property type="entry name" value="KU"/>
    <property type="match status" value="2"/>
</dbReference>
<accession>A0A131YZ93</accession>
<dbReference type="PRINTS" id="PR00759">
    <property type="entry name" value="BASICPTASE"/>
</dbReference>
<evidence type="ECO:0000256" key="5">
    <source>
        <dbReference type="SAM" id="SignalP"/>
    </source>
</evidence>
<keyword evidence="1" id="KW-0646">Protease inhibitor</keyword>
<name>A0A131YZ93_RHIAP</name>
<dbReference type="GO" id="GO:0004867">
    <property type="term" value="F:serine-type endopeptidase inhibitor activity"/>
    <property type="evidence" value="ECO:0007669"/>
    <property type="project" value="UniProtKB-KW"/>
</dbReference>
<dbReference type="PANTHER" id="PTHR10083:SF374">
    <property type="entry name" value="BPTI_KUNITZ INHIBITOR DOMAIN-CONTAINING PROTEIN"/>
    <property type="match status" value="1"/>
</dbReference>
<dbReference type="Gene3D" id="4.10.410.10">
    <property type="entry name" value="Pancreatic trypsin inhibitor Kunitz domain"/>
    <property type="match status" value="2"/>
</dbReference>
<dbReference type="SUPFAM" id="SSF57362">
    <property type="entry name" value="BPTI-like"/>
    <property type="match status" value="2"/>
</dbReference>
<dbReference type="EMBL" id="GEDV01004063">
    <property type="protein sequence ID" value="JAP84494.1"/>
    <property type="molecule type" value="Transcribed_RNA"/>
</dbReference>
<evidence type="ECO:0000256" key="1">
    <source>
        <dbReference type="ARBA" id="ARBA00022690"/>
    </source>
</evidence>
<dbReference type="AlphaFoldDB" id="A0A131YZ93"/>
<organism evidence="7">
    <name type="scientific">Rhipicephalus appendiculatus</name>
    <name type="common">Brown ear tick</name>
    <dbReference type="NCBI Taxonomy" id="34631"/>
    <lineage>
        <taxon>Eukaryota</taxon>
        <taxon>Metazoa</taxon>
        <taxon>Ecdysozoa</taxon>
        <taxon>Arthropoda</taxon>
        <taxon>Chelicerata</taxon>
        <taxon>Arachnida</taxon>
        <taxon>Acari</taxon>
        <taxon>Parasitiformes</taxon>
        <taxon>Ixodida</taxon>
        <taxon>Ixodoidea</taxon>
        <taxon>Ixodidae</taxon>
        <taxon>Rhipicephalinae</taxon>
        <taxon>Rhipicephalus</taxon>
        <taxon>Rhipicephalus</taxon>
    </lineage>
</organism>
<feature type="domain" description="BPTI/Kunitz inhibitor" evidence="6">
    <location>
        <begin position="97"/>
        <end position="147"/>
    </location>
</feature>
<keyword evidence="2" id="KW-0722">Serine protease inhibitor</keyword>
<dbReference type="PROSITE" id="PS50279">
    <property type="entry name" value="BPTI_KUNITZ_2"/>
    <property type="match status" value="2"/>
</dbReference>
<protein>
    <submittedName>
        <fullName evidence="7">Pancreatic trypsin inhibitor</fullName>
    </submittedName>
</protein>
<feature type="compositionally biased region" description="Polar residues" evidence="4">
    <location>
        <begin position="304"/>
        <end position="324"/>
    </location>
</feature>
<dbReference type="InterPro" id="IPR002223">
    <property type="entry name" value="Kunitz_BPTI"/>
</dbReference>
<dbReference type="GO" id="GO:0005615">
    <property type="term" value="C:extracellular space"/>
    <property type="evidence" value="ECO:0007669"/>
    <property type="project" value="TreeGrafter"/>
</dbReference>
<evidence type="ECO:0000313" key="7">
    <source>
        <dbReference type="EMBL" id="JAP84494.1"/>
    </source>
</evidence>
<dbReference type="InterPro" id="IPR050098">
    <property type="entry name" value="TFPI/VKTCI-like"/>
</dbReference>
<dbReference type="PANTHER" id="PTHR10083">
    <property type="entry name" value="KUNITZ-TYPE PROTEASE INHIBITOR-RELATED"/>
    <property type="match status" value="1"/>
</dbReference>
<proteinExistence type="predicted"/>
<dbReference type="CDD" id="cd00109">
    <property type="entry name" value="Kunitz-type"/>
    <property type="match status" value="1"/>
</dbReference>